<dbReference type="AlphaFoldDB" id="X0SLS7"/>
<evidence type="ECO:0000256" key="1">
    <source>
        <dbReference type="SAM" id="MobiDB-lite"/>
    </source>
</evidence>
<dbReference type="EMBL" id="BARS01009539">
    <property type="protein sequence ID" value="GAF76081.1"/>
    <property type="molecule type" value="Genomic_DNA"/>
</dbReference>
<name>X0SLS7_9ZZZZ</name>
<sequence>MADKRVERVTADEANLTSPSIWPDIITETVAVGTPNRVTATSMEKGSTPVICSKTNPMQGRKRSLRIEEEKSQVKLFDISDRDRDAPMIKSAIGRAMLETISRNLFKKFGNFRPKKEKVIPANAEMIIGFKKMVLSIFINDLNLCLLALE</sequence>
<protein>
    <submittedName>
        <fullName evidence="2">Uncharacterized protein</fullName>
    </submittedName>
</protein>
<comment type="caution">
    <text evidence="2">The sequence shown here is derived from an EMBL/GenBank/DDBJ whole genome shotgun (WGS) entry which is preliminary data.</text>
</comment>
<feature type="region of interest" description="Disordered" evidence="1">
    <location>
        <begin position="41"/>
        <end position="64"/>
    </location>
</feature>
<reference evidence="2" key="1">
    <citation type="journal article" date="2014" name="Front. Microbiol.">
        <title>High frequency of phylogenetically diverse reductive dehalogenase-homologous genes in deep subseafloor sedimentary metagenomes.</title>
        <authorList>
            <person name="Kawai M."/>
            <person name="Futagami T."/>
            <person name="Toyoda A."/>
            <person name="Takaki Y."/>
            <person name="Nishi S."/>
            <person name="Hori S."/>
            <person name="Arai W."/>
            <person name="Tsubouchi T."/>
            <person name="Morono Y."/>
            <person name="Uchiyama I."/>
            <person name="Ito T."/>
            <person name="Fujiyama A."/>
            <person name="Inagaki F."/>
            <person name="Takami H."/>
        </authorList>
    </citation>
    <scope>NUCLEOTIDE SEQUENCE</scope>
    <source>
        <strain evidence="2">Expedition CK06-06</strain>
    </source>
</reference>
<evidence type="ECO:0000313" key="2">
    <source>
        <dbReference type="EMBL" id="GAF76081.1"/>
    </source>
</evidence>
<organism evidence="2">
    <name type="scientific">marine sediment metagenome</name>
    <dbReference type="NCBI Taxonomy" id="412755"/>
    <lineage>
        <taxon>unclassified sequences</taxon>
        <taxon>metagenomes</taxon>
        <taxon>ecological metagenomes</taxon>
    </lineage>
</organism>
<proteinExistence type="predicted"/>
<gene>
    <name evidence="2" type="ORF">S01H1_17924</name>
</gene>
<accession>X0SLS7</accession>